<gene>
    <name evidence="9" type="ORF">P43SY_011310</name>
</gene>
<name>A0AAD5L599_PYTIN</name>
<evidence type="ECO:0000256" key="5">
    <source>
        <dbReference type="ARBA" id="ARBA00022840"/>
    </source>
</evidence>
<keyword evidence="7 8" id="KW-0472">Membrane</keyword>
<evidence type="ECO:0000313" key="10">
    <source>
        <dbReference type="Proteomes" id="UP001209570"/>
    </source>
</evidence>
<feature type="transmembrane region" description="Helical" evidence="8">
    <location>
        <begin position="163"/>
        <end position="184"/>
    </location>
</feature>
<evidence type="ECO:0000256" key="1">
    <source>
        <dbReference type="ARBA" id="ARBA00004127"/>
    </source>
</evidence>
<evidence type="ECO:0000256" key="2">
    <source>
        <dbReference type="ARBA" id="ARBA00022692"/>
    </source>
</evidence>
<dbReference type="AlphaFoldDB" id="A0AAD5L599"/>
<keyword evidence="4" id="KW-0547">Nucleotide-binding</keyword>
<evidence type="ECO:0000256" key="3">
    <source>
        <dbReference type="ARBA" id="ARBA00022737"/>
    </source>
</evidence>
<dbReference type="PANTHER" id="PTHR24223:SF443">
    <property type="entry name" value="MULTIDRUG-RESISTANCE LIKE PROTEIN 1, ISOFORM I"/>
    <property type="match status" value="1"/>
</dbReference>
<evidence type="ECO:0000256" key="7">
    <source>
        <dbReference type="ARBA" id="ARBA00023136"/>
    </source>
</evidence>
<keyword evidence="5" id="KW-0067">ATP-binding</keyword>
<evidence type="ECO:0000256" key="4">
    <source>
        <dbReference type="ARBA" id="ARBA00022741"/>
    </source>
</evidence>
<evidence type="ECO:0000313" key="9">
    <source>
        <dbReference type="EMBL" id="KAJ0390020.1"/>
    </source>
</evidence>
<protein>
    <submittedName>
        <fullName evidence="9">Uncharacterized protein</fullName>
    </submittedName>
</protein>
<reference evidence="9" key="1">
    <citation type="submission" date="2021-12" db="EMBL/GenBank/DDBJ databases">
        <title>Prjna785345.</title>
        <authorList>
            <person name="Rujirawat T."/>
            <person name="Krajaejun T."/>
        </authorList>
    </citation>
    <scope>NUCLEOTIDE SEQUENCE</scope>
    <source>
        <strain evidence="9">Pi057C3</strain>
    </source>
</reference>
<comment type="subcellular location">
    <subcellularLocation>
        <location evidence="1">Endomembrane system</location>
        <topology evidence="1">Multi-pass membrane protein</topology>
    </subcellularLocation>
</comment>
<dbReference type="GO" id="GO:0016020">
    <property type="term" value="C:membrane"/>
    <property type="evidence" value="ECO:0007669"/>
    <property type="project" value="InterPro"/>
</dbReference>
<keyword evidence="6 8" id="KW-1133">Transmembrane helix</keyword>
<organism evidence="9 10">
    <name type="scientific">Pythium insidiosum</name>
    <name type="common">Pythiosis disease agent</name>
    <dbReference type="NCBI Taxonomy" id="114742"/>
    <lineage>
        <taxon>Eukaryota</taxon>
        <taxon>Sar</taxon>
        <taxon>Stramenopiles</taxon>
        <taxon>Oomycota</taxon>
        <taxon>Peronosporomycetes</taxon>
        <taxon>Pythiales</taxon>
        <taxon>Pythiaceae</taxon>
        <taxon>Pythium</taxon>
    </lineage>
</organism>
<feature type="transmembrane region" description="Helical" evidence="8">
    <location>
        <begin position="131"/>
        <end position="151"/>
    </location>
</feature>
<keyword evidence="10" id="KW-1185">Reference proteome</keyword>
<dbReference type="EMBL" id="JAKCXM010002727">
    <property type="protein sequence ID" value="KAJ0390020.1"/>
    <property type="molecule type" value="Genomic_DNA"/>
</dbReference>
<dbReference type="PANTHER" id="PTHR24223">
    <property type="entry name" value="ATP-BINDING CASSETTE SUB-FAMILY C"/>
    <property type="match status" value="1"/>
</dbReference>
<dbReference type="GO" id="GO:0042626">
    <property type="term" value="F:ATPase-coupled transmembrane transporter activity"/>
    <property type="evidence" value="ECO:0007669"/>
    <property type="project" value="TreeGrafter"/>
</dbReference>
<dbReference type="SUPFAM" id="SSF90123">
    <property type="entry name" value="ABC transporter transmembrane region"/>
    <property type="match status" value="1"/>
</dbReference>
<proteinExistence type="predicted"/>
<dbReference type="GO" id="GO:0012505">
    <property type="term" value="C:endomembrane system"/>
    <property type="evidence" value="ECO:0007669"/>
    <property type="project" value="UniProtKB-SubCell"/>
</dbReference>
<dbReference type="GO" id="GO:0005524">
    <property type="term" value="F:ATP binding"/>
    <property type="evidence" value="ECO:0007669"/>
    <property type="project" value="UniProtKB-KW"/>
</dbReference>
<accession>A0AAD5L599</accession>
<evidence type="ECO:0000256" key="8">
    <source>
        <dbReference type="SAM" id="Phobius"/>
    </source>
</evidence>
<keyword evidence="2 8" id="KW-0812">Transmembrane</keyword>
<comment type="caution">
    <text evidence="9">The sequence shown here is derived from an EMBL/GenBank/DDBJ whole genome shotgun (WGS) entry which is preliminary data.</text>
</comment>
<dbReference type="InterPro" id="IPR036640">
    <property type="entry name" value="ABC1_TM_sf"/>
</dbReference>
<keyword evidence="3" id="KW-0677">Repeat</keyword>
<sequence length="291" mass="32261">MTSMPLASSSVERSAAPATATARRMPVAAAADVHELTPLVAAREQAPELGTPRFPFHPESPSTPWWRKLFFELYDVSGGSSPIQLSDVPTLPRSMQSAVVSEELRRLFLTSRRRLLPALWEMNKSAMLRSAALQLAATALVALYPLLLFRLLHTVVTVQGYELSGVIAQLMLLFGTQLLQSLFVRHAFYHANTVAIRTTGSLYALVVDECIRHGHRQLSDSESSANSDRSGRHKQRLAEVAVVYNEDVENVGRFMVTINLMWASSLELIAEIVILVHIVEGRTYPRNGEKS</sequence>
<evidence type="ECO:0000256" key="6">
    <source>
        <dbReference type="ARBA" id="ARBA00022989"/>
    </source>
</evidence>
<dbReference type="InterPro" id="IPR050173">
    <property type="entry name" value="ABC_transporter_C-like"/>
</dbReference>
<dbReference type="Proteomes" id="UP001209570">
    <property type="component" value="Unassembled WGS sequence"/>
</dbReference>